<dbReference type="InterPro" id="IPR009057">
    <property type="entry name" value="Homeodomain-like_sf"/>
</dbReference>
<dbReference type="Proteomes" id="UP001595476">
    <property type="component" value="Unassembled WGS sequence"/>
</dbReference>
<keyword evidence="1 2" id="KW-0238">DNA-binding</keyword>
<sequence length="211" mass="24295">MSKASVGRPTNKEGQSNVRDRLLLAAKRCFLEESYEKVSTRKIAAEADTSIAMIRYYFGSKEGLYQELIRTQFVPISERLHMLQHSDDVTNMESFFKVYYQTMLPDYQFPILMMRTLTMGQGPSRKFILDKVIEPMRNSFRKVITKLQEKGKIDSALDADMIGINMISLAVMPMLAKNIFEYQLGETLDLDFYLKLAEHNGRLLKSGLQIV</sequence>
<organism evidence="4 5">
    <name type="scientific">Litoribrevibacter euphylliae</name>
    <dbReference type="NCBI Taxonomy" id="1834034"/>
    <lineage>
        <taxon>Bacteria</taxon>
        <taxon>Pseudomonadati</taxon>
        <taxon>Pseudomonadota</taxon>
        <taxon>Gammaproteobacteria</taxon>
        <taxon>Oceanospirillales</taxon>
        <taxon>Oceanospirillaceae</taxon>
        <taxon>Litoribrevibacter</taxon>
    </lineage>
</organism>
<dbReference type="Pfam" id="PF00440">
    <property type="entry name" value="TetR_N"/>
    <property type="match status" value="1"/>
</dbReference>
<accession>A0ABV7HAT3</accession>
<evidence type="ECO:0000259" key="3">
    <source>
        <dbReference type="PROSITE" id="PS50977"/>
    </source>
</evidence>
<reference evidence="5" key="1">
    <citation type="journal article" date="2019" name="Int. J. Syst. Evol. Microbiol.">
        <title>The Global Catalogue of Microorganisms (GCM) 10K type strain sequencing project: providing services to taxonomists for standard genome sequencing and annotation.</title>
        <authorList>
            <consortium name="The Broad Institute Genomics Platform"/>
            <consortium name="The Broad Institute Genome Sequencing Center for Infectious Disease"/>
            <person name="Wu L."/>
            <person name="Ma J."/>
        </authorList>
    </citation>
    <scope>NUCLEOTIDE SEQUENCE [LARGE SCALE GENOMIC DNA]</scope>
    <source>
        <strain evidence="5">KCTC 52438</strain>
    </source>
</reference>
<evidence type="ECO:0000256" key="1">
    <source>
        <dbReference type="ARBA" id="ARBA00023125"/>
    </source>
</evidence>
<dbReference type="EMBL" id="JBHRSZ010000002">
    <property type="protein sequence ID" value="MFC3149833.1"/>
    <property type="molecule type" value="Genomic_DNA"/>
</dbReference>
<evidence type="ECO:0000256" key="2">
    <source>
        <dbReference type="PROSITE-ProRule" id="PRU00335"/>
    </source>
</evidence>
<feature type="domain" description="HTH tetR-type" evidence="3">
    <location>
        <begin position="16"/>
        <end position="76"/>
    </location>
</feature>
<protein>
    <submittedName>
        <fullName evidence="4">TetR/AcrR family transcriptional regulator</fullName>
    </submittedName>
</protein>
<evidence type="ECO:0000313" key="4">
    <source>
        <dbReference type="EMBL" id="MFC3149833.1"/>
    </source>
</evidence>
<gene>
    <name evidence="4" type="ORF">ACFOEK_02200</name>
</gene>
<proteinExistence type="predicted"/>
<dbReference type="InterPro" id="IPR050624">
    <property type="entry name" value="HTH-type_Tx_Regulator"/>
</dbReference>
<dbReference type="InterPro" id="IPR001647">
    <property type="entry name" value="HTH_TetR"/>
</dbReference>
<feature type="DNA-binding region" description="H-T-H motif" evidence="2">
    <location>
        <begin position="39"/>
        <end position="58"/>
    </location>
</feature>
<dbReference type="PROSITE" id="PS50977">
    <property type="entry name" value="HTH_TETR_2"/>
    <property type="match status" value="1"/>
</dbReference>
<evidence type="ECO:0000313" key="5">
    <source>
        <dbReference type="Proteomes" id="UP001595476"/>
    </source>
</evidence>
<dbReference type="RefSeq" id="WP_386715521.1">
    <property type="nucleotide sequence ID" value="NZ_JBHRSZ010000002.1"/>
</dbReference>
<dbReference type="PANTHER" id="PTHR43479">
    <property type="entry name" value="ACREF/ENVCD OPERON REPRESSOR-RELATED"/>
    <property type="match status" value="1"/>
</dbReference>
<dbReference type="SUPFAM" id="SSF46689">
    <property type="entry name" value="Homeodomain-like"/>
    <property type="match status" value="1"/>
</dbReference>
<comment type="caution">
    <text evidence="4">The sequence shown here is derived from an EMBL/GenBank/DDBJ whole genome shotgun (WGS) entry which is preliminary data.</text>
</comment>
<name>A0ABV7HAT3_9GAMM</name>
<dbReference type="PANTHER" id="PTHR43479:SF11">
    <property type="entry name" value="ACREF_ENVCD OPERON REPRESSOR-RELATED"/>
    <property type="match status" value="1"/>
</dbReference>
<keyword evidence="5" id="KW-1185">Reference proteome</keyword>
<dbReference type="Gene3D" id="1.10.357.10">
    <property type="entry name" value="Tetracycline Repressor, domain 2"/>
    <property type="match status" value="1"/>
</dbReference>